<dbReference type="AlphaFoldDB" id="A0A382E2D2"/>
<feature type="non-terminal residue" evidence="2">
    <location>
        <position position="1"/>
    </location>
</feature>
<dbReference type="InterPro" id="IPR011658">
    <property type="entry name" value="PA14_dom"/>
</dbReference>
<protein>
    <recommendedName>
        <fullName evidence="1">PA14 domain-containing protein</fullName>
    </recommendedName>
</protein>
<dbReference type="Pfam" id="PF07691">
    <property type="entry name" value="PA14"/>
    <property type="match status" value="1"/>
</dbReference>
<dbReference type="InterPro" id="IPR037524">
    <property type="entry name" value="PA14/GLEYA"/>
</dbReference>
<dbReference type="PROSITE" id="PS51820">
    <property type="entry name" value="PA14"/>
    <property type="match status" value="1"/>
</dbReference>
<reference evidence="2" key="1">
    <citation type="submission" date="2018-05" db="EMBL/GenBank/DDBJ databases">
        <authorList>
            <person name="Lanie J.A."/>
            <person name="Ng W.-L."/>
            <person name="Kazmierczak K.M."/>
            <person name="Andrzejewski T.M."/>
            <person name="Davidsen T.M."/>
            <person name="Wayne K.J."/>
            <person name="Tettelin H."/>
            <person name="Glass J.I."/>
            <person name="Rusch D."/>
            <person name="Podicherti R."/>
            <person name="Tsui H.-C.T."/>
            <person name="Winkler M.E."/>
        </authorList>
    </citation>
    <scope>NUCLEOTIDE SEQUENCE</scope>
</reference>
<gene>
    <name evidence="2" type="ORF">METZ01_LOCUS197443</name>
</gene>
<sequence length="271" mass="30300">MENIMDNNSILNNLVMADEIMSRSGRKIILTWCLLSSIIVAQNTAYIEIAEADAYPGDNVQVEVLINAEGYTTGNGSFTGEYYNGIQGSSPEFGDLVLVREDFEINFDWGTGSPDSLVQNDYFQVRWTGTIYAHVSGTYYFRSYTDDGLRLFIDEQSVIDEWWDFPPTSHYGQIELEIGVHELEMEYYEMGGGAVAQLYWTPPGSAETIVQPSAVTNLNSAEFQFDGFQGYDVDFTGISLSSTLFSELDWTMQFNNTDTMLYVALAGADGI</sequence>
<dbReference type="SMART" id="SM00758">
    <property type="entry name" value="PA14"/>
    <property type="match status" value="1"/>
</dbReference>
<evidence type="ECO:0000259" key="1">
    <source>
        <dbReference type="PROSITE" id="PS51820"/>
    </source>
</evidence>
<proteinExistence type="predicted"/>
<name>A0A382E2D2_9ZZZZ</name>
<dbReference type="Gene3D" id="3.90.182.10">
    <property type="entry name" value="Toxin - Anthrax Protective Antigen,domain 1"/>
    <property type="match status" value="1"/>
</dbReference>
<feature type="non-terminal residue" evidence="2">
    <location>
        <position position="271"/>
    </location>
</feature>
<dbReference type="SUPFAM" id="SSF56988">
    <property type="entry name" value="Anthrax protective antigen"/>
    <property type="match status" value="1"/>
</dbReference>
<accession>A0A382E2D2</accession>
<evidence type="ECO:0000313" key="2">
    <source>
        <dbReference type="EMBL" id="SVB44589.1"/>
    </source>
</evidence>
<organism evidence="2">
    <name type="scientific">marine metagenome</name>
    <dbReference type="NCBI Taxonomy" id="408172"/>
    <lineage>
        <taxon>unclassified sequences</taxon>
        <taxon>metagenomes</taxon>
        <taxon>ecological metagenomes</taxon>
    </lineage>
</organism>
<feature type="domain" description="PA14" evidence="1">
    <location>
        <begin position="73"/>
        <end position="214"/>
    </location>
</feature>
<dbReference type="EMBL" id="UINC01042237">
    <property type="protein sequence ID" value="SVB44589.1"/>
    <property type="molecule type" value="Genomic_DNA"/>
</dbReference>